<sequence>MASQAKLVVACLILSLALIQISEATGGPIATYWGVGEGHLGDLCKKKHYSYINVAYVKSFGGGKVLSPICEGTSCIRLGEDIKACQQIGIKVLISLGGPFDTYSLISETDAQAVAKQLWNSYIDEVNFDGIDFRIENGSALYYEYLAQTLKDFATANKKEIILSAFPGCVYPDRYLARAIHASYFDIIWIQYFNNSACQYDSTVQTPDDLLLISWTAWNLTVHDKTKLFLGIPATPIIPGYIPCEQLINTVIPNISANNSKYAGVLVWNSTYDLQTKYSSCLNGIAYE</sequence>
<dbReference type="PROSITE" id="PS51910">
    <property type="entry name" value="GH18_2"/>
    <property type="match status" value="1"/>
</dbReference>
<feature type="signal peptide" evidence="8">
    <location>
        <begin position="1"/>
        <end position="24"/>
    </location>
</feature>
<keyword evidence="3" id="KW-0378">Hydrolase</keyword>
<keyword evidence="4" id="KW-0146">Chitin degradation</keyword>
<keyword evidence="5" id="KW-0119">Carbohydrate metabolism</keyword>
<proteinExistence type="predicted"/>
<evidence type="ECO:0000313" key="11">
    <source>
        <dbReference type="RefSeq" id="XP_060673902.1"/>
    </source>
</evidence>
<feature type="domain" description="GH18" evidence="9">
    <location>
        <begin position="27"/>
        <end position="288"/>
    </location>
</feature>
<dbReference type="PANTHER" id="PTHR45708:SF21">
    <property type="entry name" value="ACIDIC ENDOCHITINASE"/>
    <property type="match status" value="1"/>
</dbReference>
<evidence type="ECO:0000256" key="1">
    <source>
        <dbReference type="ARBA" id="ARBA00000822"/>
    </source>
</evidence>
<dbReference type="Pfam" id="PF00704">
    <property type="entry name" value="Glyco_hydro_18"/>
    <property type="match status" value="1"/>
</dbReference>
<dbReference type="PANTHER" id="PTHR45708">
    <property type="entry name" value="ENDOCHITINASE"/>
    <property type="match status" value="1"/>
</dbReference>
<evidence type="ECO:0000259" key="9">
    <source>
        <dbReference type="PROSITE" id="PS51910"/>
    </source>
</evidence>
<dbReference type="InterPro" id="IPR017853">
    <property type="entry name" value="GH"/>
</dbReference>
<reference evidence="11" key="1">
    <citation type="submission" date="2025-08" db="UniProtKB">
        <authorList>
            <consortium name="RefSeq"/>
        </authorList>
    </citation>
    <scope>IDENTIFICATION</scope>
    <source>
        <tissue evidence="11">Seedling</tissue>
    </source>
</reference>
<keyword evidence="8" id="KW-0732">Signal</keyword>
<dbReference type="EC" id="3.2.1.14" evidence="2"/>
<keyword evidence="6" id="KW-0326">Glycosidase</keyword>
<evidence type="ECO:0000313" key="10">
    <source>
        <dbReference type="Proteomes" id="UP001652623"/>
    </source>
</evidence>
<evidence type="ECO:0000256" key="5">
    <source>
        <dbReference type="ARBA" id="ARBA00023277"/>
    </source>
</evidence>
<dbReference type="GeneID" id="132804038"/>
<dbReference type="InterPro" id="IPR001223">
    <property type="entry name" value="Glyco_hydro18_cat"/>
</dbReference>
<evidence type="ECO:0000256" key="6">
    <source>
        <dbReference type="ARBA" id="ARBA00023295"/>
    </source>
</evidence>
<organism evidence="10 11">
    <name type="scientific">Ziziphus jujuba</name>
    <name type="common">Chinese jujube</name>
    <name type="synonym">Ziziphus sativa</name>
    <dbReference type="NCBI Taxonomy" id="326968"/>
    <lineage>
        <taxon>Eukaryota</taxon>
        <taxon>Viridiplantae</taxon>
        <taxon>Streptophyta</taxon>
        <taxon>Embryophyta</taxon>
        <taxon>Tracheophyta</taxon>
        <taxon>Spermatophyta</taxon>
        <taxon>Magnoliopsida</taxon>
        <taxon>eudicotyledons</taxon>
        <taxon>Gunneridae</taxon>
        <taxon>Pentapetalae</taxon>
        <taxon>rosids</taxon>
        <taxon>fabids</taxon>
        <taxon>Rosales</taxon>
        <taxon>Rhamnaceae</taxon>
        <taxon>Paliureae</taxon>
        <taxon>Ziziphus</taxon>
    </lineage>
</organism>
<name>A0ABM4AAY0_ZIZJJ</name>
<evidence type="ECO:0000256" key="3">
    <source>
        <dbReference type="ARBA" id="ARBA00022801"/>
    </source>
</evidence>
<evidence type="ECO:0000256" key="8">
    <source>
        <dbReference type="SAM" id="SignalP"/>
    </source>
</evidence>
<dbReference type="RefSeq" id="XP_060673902.1">
    <property type="nucleotide sequence ID" value="XM_060817919.1"/>
</dbReference>
<evidence type="ECO:0000256" key="7">
    <source>
        <dbReference type="ARBA" id="ARBA00023326"/>
    </source>
</evidence>
<keyword evidence="7" id="KW-0624">Polysaccharide degradation</keyword>
<dbReference type="Proteomes" id="UP001652623">
    <property type="component" value="Chromosome 6"/>
</dbReference>
<feature type="chain" id="PRO_5046963028" description="chitinase" evidence="8">
    <location>
        <begin position="25"/>
        <end position="288"/>
    </location>
</feature>
<dbReference type="InterPro" id="IPR050542">
    <property type="entry name" value="Glycosyl_Hydrlase18_Chitinase"/>
</dbReference>
<evidence type="ECO:0000256" key="4">
    <source>
        <dbReference type="ARBA" id="ARBA00023024"/>
    </source>
</evidence>
<gene>
    <name evidence="11" type="primary">LOC132804038</name>
</gene>
<accession>A0ABM4AAY0</accession>
<dbReference type="Gene3D" id="3.20.20.80">
    <property type="entry name" value="Glycosidases"/>
    <property type="match status" value="1"/>
</dbReference>
<dbReference type="SUPFAM" id="SSF51445">
    <property type="entry name" value="(Trans)glycosidases"/>
    <property type="match status" value="1"/>
</dbReference>
<comment type="catalytic activity">
    <reaction evidence="1">
        <text>Random endo-hydrolysis of N-acetyl-beta-D-glucosaminide (1-&gt;4)-beta-linkages in chitin and chitodextrins.</text>
        <dbReference type="EC" id="3.2.1.14"/>
    </reaction>
</comment>
<protein>
    <recommendedName>
        <fullName evidence="2">chitinase</fullName>
        <ecNumber evidence="2">3.2.1.14</ecNumber>
    </recommendedName>
</protein>
<evidence type="ECO:0000256" key="2">
    <source>
        <dbReference type="ARBA" id="ARBA00012729"/>
    </source>
</evidence>
<keyword evidence="10" id="KW-1185">Reference proteome</keyword>